<keyword evidence="3" id="KW-0256">Endoplasmic reticulum</keyword>
<dbReference type="GO" id="GO:0015031">
    <property type="term" value="P:protein transport"/>
    <property type="evidence" value="ECO:0007669"/>
    <property type="project" value="UniProtKB-KW"/>
</dbReference>
<dbReference type="PANTHER" id="PTHR40787:SF3">
    <property type="entry name" value="PROTEIN TRANSPORT PROTEIN SEC39"/>
    <property type="match status" value="1"/>
</dbReference>
<dbReference type="InterPro" id="IPR013244">
    <property type="entry name" value="Sec39_domain"/>
</dbReference>
<feature type="coiled-coil region" evidence="5">
    <location>
        <begin position="64"/>
        <end position="91"/>
    </location>
</feature>
<evidence type="ECO:0000256" key="3">
    <source>
        <dbReference type="ARBA" id="ARBA00022824"/>
    </source>
</evidence>
<evidence type="ECO:0000313" key="8">
    <source>
        <dbReference type="Proteomes" id="UP001378960"/>
    </source>
</evidence>
<keyword evidence="5" id="KW-0175">Coiled coil</keyword>
<evidence type="ECO:0000259" key="6">
    <source>
        <dbReference type="Pfam" id="PF08314"/>
    </source>
</evidence>
<evidence type="ECO:0000256" key="1">
    <source>
        <dbReference type="ARBA" id="ARBA00004240"/>
    </source>
</evidence>
<protein>
    <submittedName>
        <fullName evidence="7">Sec39 protein</fullName>
    </submittedName>
</protein>
<gene>
    <name evidence="7" type="ORF">DAPK24_001640</name>
</gene>
<organism evidence="7 8">
    <name type="scientific">Pichia kluyveri</name>
    <name type="common">Yeast</name>
    <dbReference type="NCBI Taxonomy" id="36015"/>
    <lineage>
        <taxon>Eukaryota</taxon>
        <taxon>Fungi</taxon>
        <taxon>Dikarya</taxon>
        <taxon>Ascomycota</taxon>
        <taxon>Saccharomycotina</taxon>
        <taxon>Pichiomycetes</taxon>
        <taxon>Pichiales</taxon>
        <taxon>Pichiaceae</taxon>
        <taxon>Pichia</taxon>
    </lineage>
</organism>
<comment type="caution">
    <text evidence="7">The sequence shown here is derived from an EMBL/GenBank/DDBJ whole genome shotgun (WGS) entry which is preliminary data.</text>
</comment>
<comment type="subcellular location">
    <subcellularLocation>
        <location evidence="1">Endoplasmic reticulum</location>
    </subcellularLocation>
</comment>
<dbReference type="Proteomes" id="UP001378960">
    <property type="component" value="Unassembled WGS sequence"/>
</dbReference>
<evidence type="ECO:0000256" key="4">
    <source>
        <dbReference type="ARBA" id="ARBA00022927"/>
    </source>
</evidence>
<dbReference type="AlphaFoldDB" id="A0AAV5QWJ3"/>
<dbReference type="GO" id="GO:0005783">
    <property type="term" value="C:endoplasmic reticulum"/>
    <property type="evidence" value="ECO:0007669"/>
    <property type="project" value="UniProtKB-SubCell"/>
</dbReference>
<sequence>MTDEKHSIQILLQYYTSTSTSIVDVEKYFPIVKIFIQHDQLSILTYLQILLKSLPSFFKPLDIVKLIEEVLDLQNNEIAQTTDEIIDLQSLLDVKDGNIPQVFKYYISLSDEQESKLFYKSKDSLNEYSYKYNLDLTDNMTAAELFQIFMKSWIFRITHEFSSYEITNTLIPLIKGSRLASLELLDWIDGFYSPLSKLCDYLQNNYALIQFQNVMSIEEIIEMIASSIKDDESANYVCNQILIPYLCYHAMDSWVCFNGWMVEFGKKCSVETNTDKIINNYGIILSILKQDNLLREMNKLSSDIIDSFVSNIVSIIYALSRTNLQIFIYAKEILILLKTLNLKEDRSTGVIDLQNVKSFATRQVIDALIEIINVGEILYSNELTIIDIIALENASKSVQTEQVTKYINNEIAGDVSSKKWKLLLSSIYSTLKKSRVFNKIGDDKLSDVILEKLLNLKQYDFILTVFRNEFNFLSEERFDEIIEAHCWSLYMNATNCDPNIGSLKNCLKCSELLPHDSKQYKHLNSLIEANSKIMDWKFYFKAGYPVTPKDIIECDDPFTIIRRILELNEKAYTYTGDLYYLLVLLINGLSNDKIDDSFEENKDKSCDDESNLLAIKLKLILLEFSVVNDYNFSFNLSKDLIDNAIQNKNKVDGLYDLISENWFTFFQLTKNEYPEVMIESNLELLSDILLITPTEFNNSVLEHWQMLNSEKEAMQQHTATKHVETSKHSDVASSLGDVQARLQRSIKSSADELINANGADIGKNIIGWIVGAN</sequence>
<name>A0AAV5QWJ3_PICKL</name>
<accession>A0AAV5QWJ3</accession>
<proteinExistence type="predicted"/>
<dbReference type="PANTHER" id="PTHR40787">
    <property type="entry name" value="SECRETED PROTEIN"/>
    <property type="match status" value="1"/>
</dbReference>
<dbReference type="GO" id="GO:0006890">
    <property type="term" value="P:retrograde vesicle-mediated transport, Golgi to endoplasmic reticulum"/>
    <property type="evidence" value="ECO:0007669"/>
    <property type="project" value="InterPro"/>
</dbReference>
<feature type="domain" description="Sec39" evidence="6">
    <location>
        <begin position="39"/>
        <end position="716"/>
    </location>
</feature>
<dbReference type="Pfam" id="PF08314">
    <property type="entry name" value="Sec39"/>
    <property type="match status" value="1"/>
</dbReference>
<evidence type="ECO:0000256" key="2">
    <source>
        <dbReference type="ARBA" id="ARBA00022448"/>
    </source>
</evidence>
<keyword evidence="4" id="KW-0653">Protein transport</keyword>
<keyword evidence="8" id="KW-1185">Reference proteome</keyword>
<reference evidence="7 8" key="1">
    <citation type="journal article" date="2023" name="Elife">
        <title>Identification of key yeast species and microbe-microbe interactions impacting larval growth of Drosophila in the wild.</title>
        <authorList>
            <person name="Mure A."/>
            <person name="Sugiura Y."/>
            <person name="Maeda R."/>
            <person name="Honda K."/>
            <person name="Sakurai N."/>
            <person name="Takahashi Y."/>
            <person name="Watada M."/>
            <person name="Katoh T."/>
            <person name="Gotoh A."/>
            <person name="Gotoh Y."/>
            <person name="Taniguchi I."/>
            <person name="Nakamura K."/>
            <person name="Hayashi T."/>
            <person name="Katayama T."/>
            <person name="Uemura T."/>
            <person name="Hattori Y."/>
        </authorList>
    </citation>
    <scope>NUCLEOTIDE SEQUENCE [LARGE SCALE GENOMIC DNA]</scope>
    <source>
        <strain evidence="7 8">PK-24</strain>
    </source>
</reference>
<evidence type="ECO:0000256" key="5">
    <source>
        <dbReference type="SAM" id="Coils"/>
    </source>
</evidence>
<dbReference type="EMBL" id="BTGB01000001">
    <property type="protein sequence ID" value="GMM43589.1"/>
    <property type="molecule type" value="Genomic_DNA"/>
</dbReference>
<evidence type="ECO:0000313" key="7">
    <source>
        <dbReference type="EMBL" id="GMM43589.1"/>
    </source>
</evidence>
<keyword evidence="2" id="KW-0813">Transport</keyword>